<dbReference type="RefSeq" id="WP_129479317.1">
    <property type="nucleotide sequence ID" value="NZ_SDWS01000013.1"/>
</dbReference>
<dbReference type="Proteomes" id="UP000291838">
    <property type="component" value="Unassembled WGS sequence"/>
</dbReference>
<dbReference type="AlphaFoldDB" id="A0A4Q2RIM4"/>
<accession>A0A4Q2RIM4</accession>
<reference evidence="1 2" key="1">
    <citation type="submission" date="2019-01" db="EMBL/GenBank/DDBJ databases">
        <title>Novel species of Nocardioides.</title>
        <authorList>
            <person name="Liu Q."/>
            <person name="Xin Y.-H."/>
        </authorList>
    </citation>
    <scope>NUCLEOTIDE SEQUENCE [LARGE SCALE GENOMIC DNA]</scope>
    <source>
        <strain evidence="1 2">HLT3-15</strain>
    </source>
</reference>
<name>A0A4Q2RIM4_9ACTN</name>
<protein>
    <submittedName>
        <fullName evidence="1">Ankyrin repeat domain-containing protein</fullName>
    </submittedName>
</protein>
<comment type="caution">
    <text evidence="1">The sequence shown here is derived from an EMBL/GenBank/DDBJ whole genome shotgun (WGS) entry which is preliminary data.</text>
</comment>
<sequence>MSGGDWKDMFGAACRGDVDLVRFHVQAGVDVDYAHPEFQETALVAAILARHETVADLLLDSGADPTLVSIADQITPLEAARRSVLPAIEHRLRSLGAG</sequence>
<dbReference type="InterPro" id="IPR002110">
    <property type="entry name" value="Ankyrin_rpt"/>
</dbReference>
<dbReference type="Pfam" id="PF13637">
    <property type="entry name" value="Ank_4"/>
    <property type="match status" value="1"/>
</dbReference>
<dbReference type="OrthoDB" id="1164153at2"/>
<evidence type="ECO:0000313" key="1">
    <source>
        <dbReference type="EMBL" id="RYB88551.1"/>
    </source>
</evidence>
<organism evidence="1 2">
    <name type="scientific">Nocardioides glacieisoli</name>
    <dbReference type="NCBI Taxonomy" id="1168730"/>
    <lineage>
        <taxon>Bacteria</taxon>
        <taxon>Bacillati</taxon>
        <taxon>Actinomycetota</taxon>
        <taxon>Actinomycetes</taxon>
        <taxon>Propionibacteriales</taxon>
        <taxon>Nocardioidaceae</taxon>
        <taxon>Nocardioides</taxon>
    </lineage>
</organism>
<keyword evidence="2" id="KW-1185">Reference proteome</keyword>
<dbReference type="Gene3D" id="1.25.40.20">
    <property type="entry name" value="Ankyrin repeat-containing domain"/>
    <property type="match status" value="1"/>
</dbReference>
<dbReference type="InterPro" id="IPR036770">
    <property type="entry name" value="Ankyrin_rpt-contain_sf"/>
</dbReference>
<evidence type="ECO:0000313" key="2">
    <source>
        <dbReference type="Proteomes" id="UP000291838"/>
    </source>
</evidence>
<dbReference type="SUPFAM" id="SSF48403">
    <property type="entry name" value="Ankyrin repeat"/>
    <property type="match status" value="1"/>
</dbReference>
<gene>
    <name evidence="1" type="ORF">EUA06_20685</name>
</gene>
<proteinExistence type="predicted"/>
<dbReference type="EMBL" id="SDWS01000013">
    <property type="protein sequence ID" value="RYB88551.1"/>
    <property type="molecule type" value="Genomic_DNA"/>
</dbReference>